<dbReference type="Gene3D" id="1.10.10.10">
    <property type="entry name" value="Winged helix-like DNA-binding domain superfamily/Winged helix DNA-binding domain"/>
    <property type="match status" value="1"/>
</dbReference>
<dbReference type="CDD" id="cd06171">
    <property type="entry name" value="Sigma70_r4"/>
    <property type="match status" value="1"/>
</dbReference>
<evidence type="ECO:0000256" key="1">
    <source>
        <dbReference type="ARBA" id="ARBA00010641"/>
    </source>
</evidence>
<dbReference type="InterPro" id="IPR013249">
    <property type="entry name" value="RNA_pol_sigma70_r4_t2"/>
</dbReference>
<evidence type="ECO:0000256" key="3">
    <source>
        <dbReference type="ARBA" id="ARBA00023082"/>
    </source>
</evidence>
<gene>
    <name evidence="6" type="ORF">AAG747_07190</name>
</gene>
<dbReference type="Pfam" id="PF08281">
    <property type="entry name" value="Sigma70_r4_2"/>
    <property type="match status" value="1"/>
</dbReference>
<evidence type="ECO:0000256" key="2">
    <source>
        <dbReference type="ARBA" id="ARBA00023015"/>
    </source>
</evidence>
<keyword evidence="3" id="KW-0731">Sigma factor</keyword>
<reference evidence="6 7" key="1">
    <citation type="submission" date="2024-04" db="EMBL/GenBank/DDBJ databases">
        <title>Novel genus in family Flammeovirgaceae.</title>
        <authorList>
            <person name="Nguyen T.H."/>
            <person name="Vuong T.Q."/>
            <person name="Le H."/>
            <person name="Kim S.-G."/>
        </authorList>
    </citation>
    <scope>NUCLEOTIDE SEQUENCE [LARGE SCALE GENOMIC DNA]</scope>
    <source>
        <strain evidence="6 7">JCM 23209</strain>
    </source>
</reference>
<comment type="caution">
    <text evidence="6">The sequence shown here is derived from an EMBL/GenBank/DDBJ whole genome shotgun (WGS) entry which is preliminary data.</text>
</comment>
<name>A0AAW9S7I3_9BACT</name>
<dbReference type="NCBIfam" id="TIGR02937">
    <property type="entry name" value="sigma70-ECF"/>
    <property type="match status" value="1"/>
</dbReference>
<dbReference type="InterPro" id="IPR036388">
    <property type="entry name" value="WH-like_DNA-bd_sf"/>
</dbReference>
<accession>A0AAW9S7I3</accession>
<protein>
    <submittedName>
        <fullName evidence="6">Sigma-70 family RNA polymerase sigma factor</fullName>
    </submittedName>
</protein>
<dbReference type="InterPro" id="IPR013325">
    <property type="entry name" value="RNA_pol_sigma_r2"/>
</dbReference>
<dbReference type="PANTHER" id="PTHR43133">
    <property type="entry name" value="RNA POLYMERASE ECF-TYPE SIGMA FACTO"/>
    <property type="match status" value="1"/>
</dbReference>
<feature type="domain" description="RNA polymerase sigma factor 70 region 4 type 2" evidence="5">
    <location>
        <begin position="123"/>
        <end position="174"/>
    </location>
</feature>
<keyword evidence="2" id="KW-0805">Transcription regulation</keyword>
<dbReference type="InterPro" id="IPR013324">
    <property type="entry name" value="RNA_pol_sigma_r3/r4-like"/>
</dbReference>
<dbReference type="RefSeq" id="WP_346820472.1">
    <property type="nucleotide sequence ID" value="NZ_JBDKWZ010000003.1"/>
</dbReference>
<evidence type="ECO:0000256" key="4">
    <source>
        <dbReference type="ARBA" id="ARBA00023163"/>
    </source>
</evidence>
<dbReference type="AlphaFoldDB" id="A0AAW9S7I3"/>
<keyword evidence="7" id="KW-1185">Reference proteome</keyword>
<dbReference type="EMBL" id="JBDKWZ010000003">
    <property type="protein sequence ID" value="MEN7547685.1"/>
    <property type="molecule type" value="Genomic_DNA"/>
</dbReference>
<evidence type="ECO:0000313" key="7">
    <source>
        <dbReference type="Proteomes" id="UP001403385"/>
    </source>
</evidence>
<evidence type="ECO:0000313" key="6">
    <source>
        <dbReference type="EMBL" id="MEN7547685.1"/>
    </source>
</evidence>
<organism evidence="6 7">
    <name type="scientific">Rapidithrix thailandica</name>
    <dbReference type="NCBI Taxonomy" id="413964"/>
    <lineage>
        <taxon>Bacteria</taxon>
        <taxon>Pseudomonadati</taxon>
        <taxon>Bacteroidota</taxon>
        <taxon>Cytophagia</taxon>
        <taxon>Cytophagales</taxon>
        <taxon>Flammeovirgaceae</taxon>
        <taxon>Rapidithrix</taxon>
    </lineage>
</organism>
<proteinExistence type="inferred from homology"/>
<dbReference type="InterPro" id="IPR014284">
    <property type="entry name" value="RNA_pol_sigma-70_dom"/>
</dbReference>
<dbReference type="GO" id="GO:0006352">
    <property type="term" value="P:DNA-templated transcription initiation"/>
    <property type="evidence" value="ECO:0007669"/>
    <property type="project" value="InterPro"/>
</dbReference>
<keyword evidence="4" id="KW-0804">Transcription</keyword>
<comment type="similarity">
    <text evidence="1">Belongs to the sigma-70 factor family. ECF subfamily.</text>
</comment>
<dbReference type="Gene3D" id="1.10.1740.10">
    <property type="match status" value="1"/>
</dbReference>
<dbReference type="SUPFAM" id="SSF88659">
    <property type="entry name" value="Sigma3 and sigma4 domains of RNA polymerase sigma factors"/>
    <property type="match status" value="1"/>
</dbReference>
<dbReference type="SUPFAM" id="SSF88946">
    <property type="entry name" value="Sigma2 domain of RNA polymerase sigma factors"/>
    <property type="match status" value="1"/>
</dbReference>
<dbReference type="Proteomes" id="UP001403385">
    <property type="component" value="Unassembled WGS sequence"/>
</dbReference>
<sequence>MLTLSDAELWESFKSGNKEAYAHMYQQQIRPLLAYGLRICPLQDIVEDCIHDLFVDLWRRKAHLGTSDNIKFYLFKSLKRRLHTAMKHPGFSLEYFHKHPDNKVSAFEEELIQKEIVSGFAKNLQAAFQQLTPKQKEVIHLKFYDGLSYEEIAELLNINYQSVRNTIYRAMTELRKQLLLSCFFLLYVFM</sequence>
<dbReference type="InterPro" id="IPR039425">
    <property type="entry name" value="RNA_pol_sigma-70-like"/>
</dbReference>
<dbReference type="PANTHER" id="PTHR43133:SF46">
    <property type="entry name" value="RNA POLYMERASE SIGMA-70 FACTOR ECF SUBFAMILY"/>
    <property type="match status" value="1"/>
</dbReference>
<dbReference type="GO" id="GO:0003677">
    <property type="term" value="F:DNA binding"/>
    <property type="evidence" value="ECO:0007669"/>
    <property type="project" value="InterPro"/>
</dbReference>
<evidence type="ECO:0000259" key="5">
    <source>
        <dbReference type="Pfam" id="PF08281"/>
    </source>
</evidence>
<dbReference type="GO" id="GO:0016987">
    <property type="term" value="F:sigma factor activity"/>
    <property type="evidence" value="ECO:0007669"/>
    <property type="project" value="UniProtKB-KW"/>
</dbReference>